<keyword evidence="3" id="KW-1185">Reference proteome</keyword>
<dbReference type="AlphaFoldDB" id="Q3SKY7"/>
<name>Q3SKY7_THIDA</name>
<evidence type="ECO:0000256" key="1">
    <source>
        <dbReference type="SAM" id="SignalP"/>
    </source>
</evidence>
<organism evidence="2 3">
    <name type="scientific">Thiobacillus denitrificans (strain ATCC 25259 / T1)</name>
    <dbReference type="NCBI Taxonomy" id="292415"/>
    <lineage>
        <taxon>Bacteria</taxon>
        <taxon>Pseudomonadati</taxon>
        <taxon>Pseudomonadota</taxon>
        <taxon>Betaproteobacteria</taxon>
        <taxon>Nitrosomonadales</taxon>
        <taxon>Thiobacillaceae</taxon>
        <taxon>Thiobacillus</taxon>
    </lineage>
</organism>
<evidence type="ECO:0008006" key="4">
    <source>
        <dbReference type="Google" id="ProtNLM"/>
    </source>
</evidence>
<gene>
    <name evidence="2" type="ordered locus">Tbd_0681</name>
</gene>
<feature type="chain" id="PRO_5004228919" description="Lipoprotein" evidence="1">
    <location>
        <begin position="21"/>
        <end position="185"/>
    </location>
</feature>
<dbReference type="STRING" id="292415.Tbd_0681"/>
<accession>Q3SKY7</accession>
<evidence type="ECO:0000313" key="2">
    <source>
        <dbReference type="EMBL" id="AAZ96634.1"/>
    </source>
</evidence>
<evidence type="ECO:0000313" key="3">
    <source>
        <dbReference type="Proteomes" id="UP000008291"/>
    </source>
</evidence>
<dbReference type="eggNOG" id="ENOG5032RST">
    <property type="taxonomic scope" value="Bacteria"/>
</dbReference>
<dbReference type="HOGENOM" id="CLU_1342110_0_0_4"/>
<proteinExistence type="predicted"/>
<feature type="signal peptide" evidence="1">
    <location>
        <begin position="1"/>
        <end position="20"/>
    </location>
</feature>
<protein>
    <recommendedName>
        <fullName evidence="4">Lipoprotein</fullName>
    </recommendedName>
</protein>
<dbReference type="KEGG" id="tbd:Tbd_0681"/>
<dbReference type="EMBL" id="CP000116">
    <property type="protein sequence ID" value="AAZ96634.1"/>
    <property type="molecule type" value="Genomic_DNA"/>
</dbReference>
<sequence length="185" mass="20850">MSFSNLLAALLLLAGVSGCATPRYQTTFRLIPPPDAAGRACVERCDATQAACQTTCKTRYEACAKAVAPQVEARYGEALEQYALELKRYASALRRYEIRLHFDWMHSYPYRHYPPYWWDPWPGPYFPPPFAEPVMPTRESVRAELEKKQCEDDCGCLPAYDSCFLGCGGQRVSETVCVENCPSAK</sequence>
<keyword evidence="1" id="KW-0732">Signal</keyword>
<dbReference type="Proteomes" id="UP000008291">
    <property type="component" value="Chromosome"/>
</dbReference>
<reference evidence="2 3" key="1">
    <citation type="journal article" date="2006" name="J. Bacteriol.">
        <title>The genome sequence of the obligately chemolithoautotrophic, facultatively anaerobic bacterium Thiobacillus denitrificans.</title>
        <authorList>
            <person name="Beller H.R."/>
            <person name="Chain P.S."/>
            <person name="Letain T.E."/>
            <person name="Chakicherla A."/>
            <person name="Larimer F.W."/>
            <person name="Richardson P.M."/>
            <person name="Coleman M.A."/>
            <person name="Wood A.P."/>
            <person name="Kelly D.P."/>
        </authorList>
    </citation>
    <scope>NUCLEOTIDE SEQUENCE [LARGE SCALE GENOMIC DNA]</scope>
    <source>
        <strain evidence="2 3">ATCC 25259</strain>
    </source>
</reference>